<name>A0A5B7KBK6_PORTR</name>
<comment type="caution">
    <text evidence="1">The sequence shown here is derived from an EMBL/GenBank/DDBJ whole genome shotgun (WGS) entry which is preliminary data.</text>
</comment>
<keyword evidence="2" id="KW-1185">Reference proteome</keyword>
<organism evidence="1 2">
    <name type="scientific">Portunus trituberculatus</name>
    <name type="common">Swimming crab</name>
    <name type="synonym">Neptunus trituberculatus</name>
    <dbReference type="NCBI Taxonomy" id="210409"/>
    <lineage>
        <taxon>Eukaryota</taxon>
        <taxon>Metazoa</taxon>
        <taxon>Ecdysozoa</taxon>
        <taxon>Arthropoda</taxon>
        <taxon>Crustacea</taxon>
        <taxon>Multicrustacea</taxon>
        <taxon>Malacostraca</taxon>
        <taxon>Eumalacostraca</taxon>
        <taxon>Eucarida</taxon>
        <taxon>Decapoda</taxon>
        <taxon>Pleocyemata</taxon>
        <taxon>Brachyura</taxon>
        <taxon>Eubrachyura</taxon>
        <taxon>Portunoidea</taxon>
        <taxon>Portunidae</taxon>
        <taxon>Portuninae</taxon>
        <taxon>Portunus</taxon>
    </lineage>
</organism>
<protein>
    <submittedName>
        <fullName evidence="1">Uncharacterized protein</fullName>
    </submittedName>
</protein>
<evidence type="ECO:0000313" key="2">
    <source>
        <dbReference type="Proteomes" id="UP000324222"/>
    </source>
</evidence>
<dbReference type="Proteomes" id="UP000324222">
    <property type="component" value="Unassembled WGS sequence"/>
</dbReference>
<proteinExistence type="predicted"/>
<dbReference type="EMBL" id="VSRR010131109">
    <property type="protein sequence ID" value="MPD02369.1"/>
    <property type="molecule type" value="Genomic_DNA"/>
</dbReference>
<gene>
    <name evidence="1" type="ORF">E2C01_097947</name>
</gene>
<reference evidence="1 2" key="1">
    <citation type="submission" date="2019-05" db="EMBL/GenBank/DDBJ databases">
        <title>Another draft genome of Portunus trituberculatus and its Hox gene families provides insights of decapod evolution.</title>
        <authorList>
            <person name="Jeong J.-H."/>
            <person name="Song I."/>
            <person name="Kim S."/>
            <person name="Choi T."/>
            <person name="Kim D."/>
            <person name="Ryu S."/>
            <person name="Kim W."/>
        </authorList>
    </citation>
    <scope>NUCLEOTIDE SEQUENCE [LARGE SCALE GENOMIC DNA]</scope>
    <source>
        <tissue evidence="1">Muscle</tissue>
    </source>
</reference>
<sequence>MPRYCAQGGVCLALSRPGGGGEGPWRKVTAGHRHTGAPHLSGGCWARAGTTLVWWPPLASYTPLRLNLRPGACPRVLSQGWGRGSGRGRGAGAHGWRSELHKCWLSVSSTASMVSVTTSAASV</sequence>
<evidence type="ECO:0000313" key="1">
    <source>
        <dbReference type="EMBL" id="MPD02369.1"/>
    </source>
</evidence>
<dbReference type="AlphaFoldDB" id="A0A5B7KBK6"/>
<accession>A0A5B7KBK6</accession>